<geneLocation type="plasmid" evidence="1 2">
    <name>pSCL4</name>
</geneLocation>
<evidence type="ECO:0000313" key="1">
    <source>
        <dbReference type="EMBL" id="EFG05065.2"/>
    </source>
</evidence>
<dbReference type="EMBL" id="CM000914">
    <property type="protein sequence ID" value="EFG05065.2"/>
    <property type="molecule type" value="Genomic_DNA"/>
</dbReference>
<organism evidence="1 2">
    <name type="scientific">Streptomyces clavuligerus</name>
    <dbReference type="NCBI Taxonomy" id="1901"/>
    <lineage>
        <taxon>Bacteria</taxon>
        <taxon>Bacillati</taxon>
        <taxon>Actinomycetota</taxon>
        <taxon>Actinomycetes</taxon>
        <taxon>Kitasatosporales</taxon>
        <taxon>Streptomycetaceae</taxon>
        <taxon>Streptomyces</taxon>
    </lineage>
</organism>
<evidence type="ECO:0000313" key="2">
    <source>
        <dbReference type="Proteomes" id="UP000002357"/>
    </source>
</evidence>
<keyword evidence="1" id="KW-0614">Plasmid</keyword>
<dbReference type="Proteomes" id="UP000002357">
    <property type="component" value="Plasmid pSCL4"/>
</dbReference>
<sequence length="153" mass="17281">MRRMTDTHPVLVRHWHGEHPFALTVLALPPERLAEAEEHALAALGGQRLPDSWEDADPLLRRRLVGWCRNIPTEGLWHLTDEDSGTTEAEAHHRLLERTAQEWEFGRGPTAGAALPGLLALVRLSALVCRMPPDIWLDADEDLLDIYDRYTVG</sequence>
<name>D5SMC2_STRCL</name>
<dbReference type="OrthoDB" id="4336350at2"/>
<accession>D5SMC2</accession>
<protein>
    <submittedName>
        <fullName evidence="1">Uncharacterized protein</fullName>
    </submittedName>
</protein>
<reference evidence="1 2" key="1">
    <citation type="journal article" date="2010" name="Genome Biol. Evol.">
        <title>The sequence of a 1.8-mb bacterial linear plasmid reveals a rich evolutionary reservoir of secondary metabolic pathways.</title>
        <authorList>
            <person name="Medema M.H."/>
            <person name="Trefzer A."/>
            <person name="Kovalchuk A."/>
            <person name="van den Berg M."/>
            <person name="Mueller U."/>
            <person name="Heijne W."/>
            <person name="Wu L."/>
            <person name="Alam M.T."/>
            <person name="Ronning C.M."/>
            <person name="Nierman W.C."/>
            <person name="Bovenberg R.A.L."/>
            <person name="Breitling R."/>
            <person name="Takano E."/>
        </authorList>
    </citation>
    <scope>NUCLEOTIDE SEQUENCE [LARGE SCALE GENOMIC DNA]</scope>
    <source>
        <strain evidence="2">ATCC 27064 / DSM 738 / JCM 4710 / NBRC 13307 / NCIMB 12785 / NRRL 3585 / VKM Ac-602</strain>
        <plasmid evidence="1">pSCL4</plasmid>
    </source>
</reference>
<dbReference type="eggNOG" id="ENOG5031RIX">
    <property type="taxonomic scope" value="Bacteria"/>
</dbReference>
<dbReference type="AlphaFoldDB" id="D5SMC2"/>
<keyword evidence="2" id="KW-1185">Reference proteome</keyword>
<gene>
    <name evidence="1" type="ORF">SCLAV_p1584</name>
</gene>
<proteinExistence type="predicted"/>